<keyword evidence="5 6" id="KW-0961">Cell wall biogenesis/degradation</keyword>
<reference evidence="8 9" key="1">
    <citation type="journal article" date="2015" name="Nature">
        <title>rRNA introns, odd ribosomes, and small enigmatic genomes across a large radiation of phyla.</title>
        <authorList>
            <person name="Brown C.T."/>
            <person name="Hug L.A."/>
            <person name="Thomas B.C."/>
            <person name="Sharon I."/>
            <person name="Castelle C.J."/>
            <person name="Singh A."/>
            <person name="Wilkins M.J."/>
            <person name="Williams K.H."/>
            <person name="Banfield J.F."/>
        </authorList>
    </citation>
    <scope>NUCLEOTIDE SEQUENCE [LARGE SCALE GENOMIC DNA]</scope>
</reference>
<comment type="caution">
    <text evidence="8">The sequence shown here is derived from an EMBL/GenBank/DDBJ whole genome shotgun (WGS) entry which is preliminary data.</text>
</comment>
<gene>
    <name evidence="8" type="ORF">UV73_C0003G0066</name>
</gene>
<dbReference type="AlphaFoldDB" id="A0A0G1DKG4"/>
<evidence type="ECO:0000313" key="9">
    <source>
        <dbReference type="Proteomes" id="UP000034894"/>
    </source>
</evidence>
<protein>
    <recommendedName>
        <fullName evidence="7">L,D-TPase catalytic domain-containing protein</fullName>
    </recommendedName>
</protein>
<dbReference type="SUPFAM" id="SSF141523">
    <property type="entry name" value="L,D-transpeptidase catalytic domain-like"/>
    <property type="match status" value="1"/>
</dbReference>
<evidence type="ECO:0000256" key="2">
    <source>
        <dbReference type="ARBA" id="ARBA00022679"/>
    </source>
</evidence>
<dbReference type="Proteomes" id="UP000034894">
    <property type="component" value="Unassembled WGS sequence"/>
</dbReference>
<keyword evidence="3 6" id="KW-0133">Cell shape</keyword>
<dbReference type="Gene3D" id="2.40.440.10">
    <property type="entry name" value="L,D-transpeptidase catalytic domain-like"/>
    <property type="match status" value="1"/>
</dbReference>
<dbReference type="InterPro" id="IPR038063">
    <property type="entry name" value="Transpep_catalytic_dom"/>
</dbReference>
<feature type="active site" description="Nucleophile" evidence="6">
    <location>
        <position position="169"/>
    </location>
</feature>
<name>A0A0G1DKG4_9BACT</name>
<evidence type="ECO:0000256" key="3">
    <source>
        <dbReference type="ARBA" id="ARBA00022960"/>
    </source>
</evidence>
<dbReference type="GO" id="GO:0009252">
    <property type="term" value="P:peptidoglycan biosynthetic process"/>
    <property type="evidence" value="ECO:0007669"/>
    <property type="project" value="UniProtKB-UniPathway"/>
</dbReference>
<comment type="pathway">
    <text evidence="1 6">Cell wall biogenesis; peptidoglycan biosynthesis.</text>
</comment>
<dbReference type="UniPathway" id="UPA00219"/>
<keyword evidence="4 6" id="KW-0573">Peptidoglycan synthesis</keyword>
<proteinExistence type="predicted"/>
<evidence type="ECO:0000256" key="5">
    <source>
        <dbReference type="ARBA" id="ARBA00023316"/>
    </source>
</evidence>
<evidence type="ECO:0000259" key="7">
    <source>
        <dbReference type="PROSITE" id="PS52029"/>
    </source>
</evidence>
<feature type="domain" description="L,D-TPase catalytic" evidence="7">
    <location>
        <begin position="45"/>
        <end position="193"/>
    </location>
</feature>
<dbReference type="InterPro" id="IPR005490">
    <property type="entry name" value="LD_TPept_cat_dom"/>
</dbReference>
<dbReference type="Pfam" id="PF03734">
    <property type="entry name" value="YkuD"/>
    <property type="match status" value="1"/>
</dbReference>
<dbReference type="GO" id="GO:0071555">
    <property type="term" value="P:cell wall organization"/>
    <property type="evidence" value="ECO:0007669"/>
    <property type="project" value="UniProtKB-UniRule"/>
</dbReference>
<organism evidence="8 9">
    <name type="scientific">Candidatus Gottesmanbacteria bacterium GW2011_GWA2_43_14</name>
    <dbReference type="NCBI Taxonomy" id="1618443"/>
    <lineage>
        <taxon>Bacteria</taxon>
        <taxon>Candidatus Gottesmaniibacteriota</taxon>
    </lineage>
</organism>
<sequence>MRKTLILVWFMLFLSLAAVTATLFFYRQLENKNKKERINKENFWFLLERQSNLETLYYGQPGRVTDSKIVRQFKVKTGRPNERPTPLPQLLGREYWLISGKTETKDNPETGPYFISLDIPVTDDEPYGPEKYPECEGRCNWVLPGAFGLHGIGGDDSKLTESDPGSSGCIRHTDEDITHLYNLIDPTKSIRYYIENS</sequence>
<evidence type="ECO:0000256" key="1">
    <source>
        <dbReference type="ARBA" id="ARBA00004752"/>
    </source>
</evidence>
<dbReference type="EMBL" id="LCFP01000003">
    <property type="protein sequence ID" value="KKS98124.1"/>
    <property type="molecule type" value="Genomic_DNA"/>
</dbReference>
<accession>A0A0G1DKG4</accession>
<feature type="active site" description="Proton donor/acceptor" evidence="6">
    <location>
        <position position="150"/>
    </location>
</feature>
<dbReference type="CDD" id="cd16913">
    <property type="entry name" value="YkuD_like"/>
    <property type="match status" value="1"/>
</dbReference>
<keyword evidence="2" id="KW-0808">Transferase</keyword>
<evidence type="ECO:0000256" key="4">
    <source>
        <dbReference type="ARBA" id="ARBA00022984"/>
    </source>
</evidence>
<dbReference type="PROSITE" id="PS52029">
    <property type="entry name" value="LD_TPASE"/>
    <property type="match status" value="1"/>
</dbReference>
<evidence type="ECO:0000313" key="8">
    <source>
        <dbReference type="EMBL" id="KKS98124.1"/>
    </source>
</evidence>
<evidence type="ECO:0000256" key="6">
    <source>
        <dbReference type="PROSITE-ProRule" id="PRU01373"/>
    </source>
</evidence>
<dbReference type="GO" id="GO:0016740">
    <property type="term" value="F:transferase activity"/>
    <property type="evidence" value="ECO:0007669"/>
    <property type="project" value="UniProtKB-KW"/>
</dbReference>
<dbReference type="GO" id="GO:0008360">
    <property type="term" value="P:regulation of cell shape"/>
    <property type="evidence" value="ECO:0007669"/>
    <property type="project" value="UniProtKB-UniRule"/>
</dbReference>